<dbReference type="KEGG" id="cvr:CHLNCDRAFT_58841"/>
<dbReference type="PANTHER" id="PTHR15160:SF1">
    <property type="entry name" value="VON HIPPEL-LINDAU DISEASE TUMOR SUPPRESSOR"/>
    <property type="match status" value="1"/>
</dbReference>
<dbReference type="InterPro" id="IPR036104">
    <property type="entry name" value="BFN_sf"/>
</dbReference>
<reference evidence="5 6" key="1">
    <citation type="journal article" date="2010" name="Plant Cell">
        <title>The Chlorella variabilis NC64A genome reveals adaptation to photosymbiosis, coevolution with viruses, and cryptic sex.</title>
        <authorList>
            <person name="Blanc G."/>
            <person name="Duncan G."/>
            <person name="Agarkova I."/>
            <person name="Borodovsky M."/>
            <person name="Gurnon J."/>
            <person name="Kuo A."/>
            <person name="Lindquist E."/>
            <person name="Lucas S."/>
            <person name="Pangilinan J."/>
            <person name="Polle J."/>
            <person name="Salamov A."/>
            <person name="Terry A."/>
            <person name="Yamada T."/>
            <person name="Dunigan D.D."/>
            <person name="Grigoriev I.V."/>
            <person name="Claverie J.M."/>
            <person name="Van Etten J.L."/>
        </authorList>
    </citation>
    <scope>NUCLEOTIDE SEQUENCE [LARGE SCALE GENOMIC DNA]</scope>
    <source>
        <strain evidence="5 6">NC64A</strain>
    </source>
</reference>
<gene>
    <name evidence="5" type="ORF">CHLNCDRAFT_58841</name>
</gene>
<dbReference type="Gene3D" id="3.10.690.10">
    <property type="entry name" value="Bifunctional nuclease domain"/>
    <property type="match status" value="1"/>
</dbReference>
<proteinExistence type="inferred from homology"/>
<dbReference type="RefSeq" id="XP_005844563.1">
    <property type="nucleotide sequence ID" value="XM_005844501.1"/>
</dbReference>
<evidence type="ECO:0000256" key="2">
    <source>
        <dbReference type="ARBA" id="ARBA00025428"/>
    </source>
</evidence>
<dbReference type="GeneID" id="17351912"/>
<evidence type="ECO:0000313" key="6">
    <source>
        <dbReference type="Proteomes" id="UP000008141"/>
    </source>
</evidence>
<dbReference type="GO" id="GO:0005634">
    <property type="term" value="C:nucleus"/>
    <property type="evidence" value="ECO:0007669"/>
    <property type="project" value="TreeGrafter"/>
</dbReference>
<dbReference type="PROSITE" id="PS51658">
    <property type="entry name" value="BFN"/>
    <property type="match status" value="1"/>
</dbReference>
<evidence type="ECO:0000313" key="5">
    <source>
        <dbReference type="EMBL" id="EFN52461.1"/>
    </source>
</evidence>
<evidence type="ECO:0000259" key="4">
    <source>
        <dbReference type="PROSITE" id="PS51658"/>
    </source>
</evidence>
<dbReference type="SUPFAM" id="SSF103256">
    <property type="entry name" value="Hypothetical protein TM0160"/>
    <property type="match status" value="1"/>
</dbReference>
<organism evidence="6">
    <name type="scientific">Chlorella variabilis</name>
    <name type="common">Green alga</name>
    <dbReference type="NCBI Taxonomy" id="554065"/>
    <lineage>
        <taxon>Eukaryota</taxon>
        <taxon>Viridiplantae</taxon>
        <taxon>Chlorophyta</taxon>
        <taxon>core chlorophytes</taxon>
        <taxon>Trebouxiophyceae</taxon>
        <taxon>Chlorellales</taxon>
        <taxon>Chlorellaceae</taxon>
        <taxon>Chlorella clade</taxon>
        <taxon>Chlorella</taxon>
    </lineage>
</organism>
<feature type="region of interest" description="Disordered" evidence="3">
    <location>
        <begin position="151"/>
        <end position="183"/>
    </location>
</feature>
<dbReference type="EMBL" id="GL433856">
    <property type="protein sequence ID" value="EFN52461.1"/>
    <property type="molecule type" value="Genomic_DNA"/>
</dbReference>
<dbReference type="GO" id="GO:0004518">
    <property type="term" value="F:nuclease activity"/>
    <property type="evidence" value="ECO:0007669"/>
    <property type="project" value="InterPro"/>
</dbReference>
<dbReference type="PANTHER" id="PTHR15160">
    <property type="entry name" value="VON HIPPEL-LINDAU PROTEIN"/>
    <property type="match status" value="1"/>
</dbReference>
<evidence type="ECO:0000256" key="3">
    <source>
        <dbReference type="SAM" id="MobiDB-lite"/>
    </source>
</evidence>
<name>E1ZNR2_CHLVA</name>
<feature type="domain" description="BFN" evidence="4">
    <location>
        <begin position="18"/>
        <end position="147"/>
    </location>
</feature>
<dbReference type="GO" id="GO:0030891">
    <property type="term" value="C:VCB complex"/>
    <property type="evidence" value="ECO:0007669"/>
    <property type="project" value="TreeGrafter"/>
</dbReference>
<dbReference type="eggNOG" id="ENOG502SAAR">
    <property type="taxonomic scope" value="Eukaryota"/>
</dbReference>
<dbReference type="STRING" id="554065.E1ZNR2"/>
<dbReference type="OrthoDB" id="413400at2759"/>
<protein>
    <recommendedName>
        <fullName evidence="4">BFN domain-containing protein</fullName>
    </recommendedName>
</protein>
<sequence>MPPAFDGWDGIGGAEGEYVAATIAEIGLDHLGGVALLAAKGYDMPVPIAVGINDAAQLFHAAGPEFRRPSTMSLWVRSLQAAGATVDRVLITRLVGTTVYARIILSVPGGELRSLDARPSDSLALAMQTNAPLFIGRRLAASLQPGALELELGDWSEQRPPTPSTRDSPPVPAQASYAHTRKA</sequence>
<dbReference type="InterPro" id="IPR003729">
    <property type="entry name" value="Bi_nuclease_dom"/>
</dbReference>
<comment type="similarity">
    <text evidence="1">Belongs to the bifunctional nuclease family.</text>
</comment>
<evidence type="ECO:0000256" key="1">
    <source>
        <dbReference type="ARBA" id="ARBA00009095"/>
    </source>
</evidence>
<accession>E1ZNR2</accession>
<dbReference type="GO" id="GO:0016567">
    <property type="term" value="P:protein ubiquitination"/>
    <property type="evidence" value="ECO:0007669"/>
    <property type="project" value="TreeGrafter"/>
</dbReference>
<dbReference type="AlphaFoldDB" id="E1ZNR2"/>
<dbReference type="Proteomes" id="UP000008141">
    <property type="component" value="Unassembled WGS sequence"/>
</dbReference>
<dbReference type="Pfam" id="PF02577">
    <property type="entry name" value="BFN_dom"/>
    <property type="match status" value="1"/>
</dbReference>
<comment type="function">
    <text evidence="2">Bifunctional nuclease with both RNase and DNase activities. Involved in basal defense response. Participates in abscisic acid-derived callose deposition following infection by a necrotrophic pathogen.</text>
</comment>
<dbReference type="InParanoid" id="E1ZNR2"/>
<keyword evidence="6" id="KW-1185">Reference proteome</keyword>